<protein>
    <submittedName>
        <fullName evidence="4">Glutaredoxin/malate transporter fusion protein</fullName>
    </submittedName>
</protein>
<evidence type="ECO:0000256" key="2">
    <source>
        <dbReference type="SAM" id="Phobius"/>
    </source>
</evidence>
<evidence type="ECO:0000256" key="1">
    <source>
        <dbReference type="SAM" id="MobiDB-lite"/>
    </source>
</evidence>
<evidence type="ECO:0000313" key="5">
    <source>
        <dbReference type="Proteomes" id="UP000241769"/>
    </source>
</evidence>
<feature type="compositionally biased region" description="Low complexity" evidence="1">
    <location>
        <begin position="568"/>
        <end position="579"/>
    </location>
</feature>
<feature type="transmembrane region" description="Helical" evidence="2">
    <location>
        <begin position="415"/>
        <end position="433"/>
    </location>
</feature>
<dbReference type="Proteomes" id="UP000241769">
    <property type="component" value="Unassembled WGS sequence"/>
</dbReference>
<keyword evidence="2" id="KW-1133">Transmembrane helix</keyword>
<feature type="transmembrane region" description="Helical" evidence="2">
    <location>
        <begin position="439"/>
        <end position="456"/>
    </location>
</feature>
<keyword evidence="2" id="KW-0812">Transmembrane</keyword>
<dbReference type="InterPro" id="IPR025508">
    <property type="entry name" value="DUF4395"/>
</dbReference>
<dbReference type="Pfam" id="PF14340">
    <property type="entry name" value="DUF4395"/>
    <property type="match status" value="1"/>
</dbReference>
<reference evidence="4 5" key="1">
    <citation type="journal article" date="2018" name="Genome Biol. Evol.">
        <title>Multiple Roots of Fruiting Body Formation in Amoebozoa.</title>
        <authorList>
            <person name="Hillmann F."/>
            <person name="Forbes G."/>
            <person name="Novohradska S."/>
            <person name="Ferling I."/>
            <person name="Riege K."/>
            <person name="Groth M."/>
            <person name="Westermann M."/>
            <person name="Marz M."/>
            <person name="Spaller T."/>
            <person name="Winckler T."/>
            <person name="Schaap P."/>
            <person name="Glockner G."/>
        </authorList>
    </citation>
    <scope>NUCLEOTIDE SEQUENCE [LARGE SCALE GENOMIC DNA]</scope>
    <source>
        <strain evidence="4 5">Jena</strain>
    </source>
</reference>
<proteinExistence type="predicted"/>
<feature type="compositionally biased region" description="Basic and acidic residues" evidence="1">
    <location>
        <begin position="595"/>
        <end position="609"/>
    </location>
</feature>
<feature type="transmembrane region" description="Helical" evidence="2">
    <location>
        <begin position="84"/>
        <end position="105"/>
    </location>
</feature>
<sequence>MPRSGVPFPTVLHIFCSTMENSRWQVGILRVSYRWKKDKGLAYERRGPYNNISPLQTTTMALACDPRLDWQNCSDEWKGQLSSFYYAACIWAAATCTTCIARAIGTYSRRGWPGQPDFLIIPQIISSMAFVAYTFGMAISGGKITSGAAEILWSLPLAIDAYCHVALSLLLRMIQNATPTQLLESKKLYSKARLFGFLLGVIPVAAAGGGAAIAGVRPELGRYSILLATIPAGVLNILFIVLMSSSLYKVKKSSARFPKKAKESIIYCLVYKSLWFLAFIPFLASYTSILSITSIGAWMFLMSWQMLFSNLSMVELCATVAKDQFTLKGMQKLRPKVVVTMNGITSEGATTEVTDAYKSSSSGGDECAGGICRPIHNVDVKVAREMAAPVWKNPPKSWRDLFTFPHPVNEWDARIHAFFATAVGAVILILGAVRPDVCAWYLYAWLIYGFLARMLCGPKFDPQAWFVVLFIVPHLKMKPIFVPGPPKRFAQFCGFAASSASFILYMIPVRIAANWVMGMLVVLTIVQGLHGICVGCFFWHLMVITGIFGEEVEAKSTAEFRMKTPGESATTANSSASRSRSQKPSAHASLYTMSDNEKSESGEGVPVEK</sequence>
<accession>A0A2P6NBB8</accession>
<name>A0A2P6NBB8_9EUKA</name>
<evidence type="ECO:0000259" key="3">
    <source>
        <dbReference type="Pfam" id="PF14340"/>
    </source>
</evidence>
<feature type="transmembrane region" description="Helical" evidence="2">
    <location>
        <begin position="117"/>
        <end position="139"/>
    </location>
</feature>
<feature type="transmembrane region" description="Helical" evidence="2">
    <location>
        <begin position="192"/>
        <end position="214"/>
    </location>
</feature>
<evidence type="ECO:0000313" key="4">
    <source>
        <dbReference type="EMBL" id="PRP81250.1"/>
    </source>
</evidence>
<dbReference type="EMBL" id="MDYQ01000129">
    <property type="protein sequence ID" value="PRP81250.1"/>
    <property type="molecule type" value="Genomic_DNA"/>
</dbReference>
<feature type="domain" description="DUF4395" evidence="3">
    <location>
        <begin position="408"/>
        <end position="542"/>
    </location>
</feature>
<feature type="transmembrane region" description="Helical" evidence="2">
    <location>
        <begin position="519"/>
        <end position="542"/>
    </location>
</feature>
<feature type="region of interest" description="Disordered" evidence="1">
    <location>
        <begin position="560"/>
        <end position="609"/>
    </location>
</feature>
<keyword evidence="5" id="KW-1185">Reference proteome</keyword>
<dbReference type="OrthoDB" id="196547at2759"/>
<feature type="transmembrane region" description="Helical" evidence="2">
    <location>
        <begin position="488"/>
        <end position="507"/>
    </location>
</feature>
<feature type="transmembrane region" description="Helical" evidence="2">
    <location>
        <begin position="151"/>
        <end position="171"/>
    </location>
</feature>
<comment type="caution">
    <text evidence="4">The sequence shown here is derived from an EMBL/GenBank/DDBJ whole genome shotgun (WGS) entry which is preliminary data.</text>
</comment>
<feature type="transmembrane region" description="Helical" evidence="2">
    <location>
        <begin position="264"/>
        <end position="283"/>
    </location>
</feature>
<organism evidence="4 5">
    <name type="scientific">Planoprotostelium fungivorum</name>
    <dbReference type="NCBI Taxonomy" id="1890364"/>
    <lineage>
        <taxon>Eukaryota</taxon>
        <taxon>Amoebozoa</taxon>
        <taxon>Evosea</taxon>
        <taxon>Variosea</taxon>
        <taxon>Cavosteliida</taxon>
        <taxon>Cavosteliaceae</taxon>
        <taxon>Planoprotostelium</taxon>
    </lineage>
</organism>
<keyword evidence="2" id="KW-0472">Membrane</keyword>
<feature type="transmembrane region" description="Helical" evidence="2">
    <location>
        <begin position="220"/>
        <end position="243"/>
    </location>
</feature>
<dbReference type="InParanoid" id="A0A2P6NBB8"/>
<dbReference type="AlphaFoldDB" id="A0A2P6NBB8"/>
<gene>
    <name evidence="4" type="ORF">PROFUN_02084</name>
</gene>